<dbReference type="HOGENOM" id="CLU_2157382_0_0_6"/>
<dbReference type="KEGG" id="xca:xcc-b100_0489"/>
<gene>
    <name evidence="1" type="ORF">XCCB100_0489</name>
</gene>
<evidence type="ECO:0000313" key="2">
    <source>
        <dbReference type="Proteomes" id="UP000001188"/>
    </source>
</evidence>
<evidence type="ECO:0000313" key="1">
    <source>
        <dbReference type="EMBL" id="CAP49823.1"/>
    </source>
</evidence>
<organism evidence="1 2">
    <name type="scientific">Xanthomonas campestris pv. campestris (strain B100)</name>
    <dbReference type="NCBI Taxonomy" id="509169"/>
    <lineage>
        <taxon>Bacteria</taxon>
        <taxon>Pseudomonadati</taxon>
        <taxon>Pseudomonadota</taxon>
        <taxon>Gammaproteobacteria</taxon>
        <taxon>Lysobacterales</taxon>
        <taxon>Lysobacteraceae</taxon>
        <taxon>Xanthomonas</taxon>
    </lineage>
</organism>
<accession>B0RMY8</accession>
<sequence>MTYSPHVRPGISRFLGVYARPRRLLRGQLWNAPRQAMRASGFRLIRRIQGLVAVSFRDCSKACSSIPAVLARESQAYGRGCARNARRQMLRMAQQRTPDVGQMGSGSPALI</sequence>
<proteinExistence type="predicted"/>
<reference evidence="1 2" key="1">
    <citation type="journal article" date="2008" name="J. Biotechnol.">
        <title>The genome of Xanthomonas campestris pv. campestris B100 and its use for the reconstruction of metabolic pathways involved in xanthan biosynthesis.</title>
        <authorList>
            <person name="Vorholter F.J."/>
            <person name="Schneiker S."/>
            <person name="Goesmann A."/>
            <person name="Krause L."/>
            <person name="Bekel T."/>
            <person name="Kaiser O."/>
            <person name="Linke B."/>
            <person name="Patschkowski T."/>
            <person name="Ruckert C."/>
            <person name="Schmid J."/>
            <person name="Sidhu V.K."/>
            <person name="Sieber V."/>
            <person name="Tauch A."/>
            <person name="Watt S.A."/>
            <person name="Weisshaar B."/>
            <person name="Becker A."/>
            <person name="Niehaus K."/>
            <person name="Puhler A."/>
        </authorList>
    </citation>
    <scope>NUCLEOTIDE SEQUENCE [LARGE SCALE GENOMIC DNA]</scope>
    <source>
        <strain evidence="1 2">B100</strain>
    </source>
</reference>
<protein>
    <submittedName>
        <fullName evidence="1">Uncharacterized protein</fullName>
    </submittedName>
</protein>
<dbReference type="EMBL" id="AM920689">
    <property type="protein sequence ID" value="CAP49823.1"/>
    <property type="molecule type" value="Genomic_DNA"/>
</dbReference>
<dbReference type="Proteomes" id="UP000001188">
    <property type="component" value="Chromosome"/>
</dbReference>
<name>B0RMY8_XANCB</name>
<dbReference type="AlphaFoldDB" id="B0RMY8"/>